<evidence type="ECO:0000256" key="4">
    <source>
        <dbReference type="ARBA" id="ARBA00022989"/>
    </source>
</evidence>
<dbReference type="RefSeq" id="WP_260792121.1">
    <property type="nucleotide sequence ID" value="NZ_CP093313.1"/>
</dbReference>
<evidence type="ECO:0000259" key="8">
    <source>
        <dbReference type="Pfam" id="PF02687"/>
    </source>
</evidence>
<evidence type="ECO:0000256" key="2">
    <source>
        <dbReference type="ARBA" id="ARBA00022475"/>
    </source>
</evidence>
<keyword evidence="5 7" id="KW-0472">Membrane</keyword>
<name>A0A9J7BJJ3_9BACT</name>
<evidence type="ECO:0000256" key="6">
    <source>
        <dbReference type="ARBA" id="ARBA00038076"/>
    </source>
</evidence>
<evidence type="ECO:0000256" key="5">
    <source>
        <dbReference type="ARBA" id="ARBA00023136"/>
    </source>
</evidence>
<dbReference type="AlphaFoldDB" id="A0A9J7BJJ3"/>
<dbReference type="PANTHER" id="PTHR30572">
    <property type="entry name" value="MEMBRANE COMPONENT OF TRANSPORTER-RELATED"/>
    <property type="match status" value="1"/>
</dbReference>
<keyword evidence="3 7" id="KW-0812">Transmembrane</keyword>
<comment type="subcellular location">
    <subcellularLocation>
        <location evidence="1">Cell membrane</location>
        <topology evidence="1">Multi-pass membrane protein</topology>
    </subcellularLocation>
</comment>
<dbReference type="GO" id="GO:0005886">
    <property type="term" value="C:plasma membrane"/>
    <property type="evidence" value="ECO:0007669"/>
    <property type="project" value="UniProtKB-SubCell"/>
</dbReference>
<dbReference type="NCBIfam" id="TIGR03434">
    <property type="entry name" value="ADOP"/>
    <property type="match status" value="1"/>
</dbReference>
<reference evidence="10" key="1">
    <citation type="submission" date="2021-04" db="EMBL/GenBank/DDBJ databases">
        <title>Phylogenetic analysis of Acidobacteriaceae.</title>
        <authorList>
            <person name="Qiu L."/>
            <person name="Zhang Q."/>
        </authorList>
    </citation>
    <scope>NUCLEOTIDE SEQUENCE</scope>
    <source>
        <strain evidence="10">DSM 25168</strain>
    </source>
</reference>
<dbReference type="InterPro" id="IPR017800">
    <property type="entry name" value="ADOP"/>
</dbReference>
<organism evidence="10 11">
    <name type="scientific">Occallatibacter riparius</name>
    <dbReference type="NCBI Taxonomy" id="1002689"/>
    <lineage>
        <taxon>Bacteria</taxon>
        <taxon>Pseudomonadati</taxon>
        <taxon>Acidobacteriota</taxon>
        <taxon>Terriglobia</taxon>
        <taxon>Terriglobales</taxon>
        <taxon>Acidobacteriaceae</taxon>
        <taxon>Occallatibacter</taxon>
    </lineage>
</organism>
<dbReference type="PANTHER" id="PTHR30572:SF4">
    <property type="entry name" value="ABC TRANSPORTER PERMEASE YTRF"/>
    <property type="match status" value="1"/>
</dbReference>
<dbReference type="KEGG" id="orp:MOP44_20040"/>
<dbReference type="Proteomes" id="UP001059380">
    <property type="component" value="Chromosome"/>
</dbReference>
<feature type="transmembrane region" description="Helical" evidence="7">
    <location>
        <begin position="280"/>
        <end position="305"/>
    </location>
</feature>
<sequence>MKNSFWNDLRIAARRLRKSPGFTLTATFTLGISIAVNLVVFGLLNAGILHPINLPQSDRLFEVEQRIPGLITQSYPDFLDFRNRNSAFTDLLAFRFDRAGVSKDGDSPTRSWYYEVSCNYFDLLGVQPALGRFFHARDDRGPNSAPYIVLSDAFWRARFAADPHILGSAVEINQHPYTVIGVAPPAFHGTELFLWPDFWAPIVDAPELTGLSFLDQRYSHTLFVLGRLKSGVSEQQGTADLNSVAVQLSGIYPQTDDRLGVRLVVPGLLGDALGKPARNFLLGVFFFALLVLAAACVNLASIFAARTSDRARELSVRVAIGCSRWHLVRQLLAESVLLSFLGCVLGAATSAVLMRLISNWHPIPEYPIHVIVALDGRIIATAFALAVLASVLPPLLTAREIMDADARHAMRGPIEPAFRRLSIRDVLLGLQVTICALLVTSAFVGLRGLQRSLHTQLGFDPDSVELAQVSLWMAGYHDSDAFPIEQRLVEQTERIPGVTAAGTINSLPLQGGGSTTSVFRQGTSDFRDSNSIAQASFFTVSPGYLPAARMALLAGRNFTSADTHDTPRVALINQTLAKILFDNELAVGRHFETAGKQSYEIIGVVGNGKYNSITEDPKPAMYRPLAQVNDNTAYLVVRSTRNPAELRKELAGVLAQTTPNVPIKIESWADNLDLARFPARVATALLGMMGLLAGVLAATGIFGMASYAVARRLRELGIRVALGADRLQVLRSALGRTVLLLVGGSLAGLGLGVATSALLSRIVYQATVYDPMVLIGTIASMIMIGITAAAVPARRAMRAQPALLLRDN</sequence>
<accession>A0A9J7BJJ3</accession>
<evidence type="ECO:0000259" key="9">
    <source>
        <dbReference type="Pfam" id="PF12704"/>
    </source>
</evidence>
<keyword evidence="2" id="KW-1003">Cell membrane</keyword>
<keyword evidence="4 7" id="KW-1133">Transmembrane helix</keyword>
<dbReference type="Pfam" id="PF12704">
    <property type="entry name" value="MacB_PCD"/>
    <property type="match status" value="2"/>
</dbReference>
<feature type="domain" description="MacB-like periplasmic core" evidence="9">
    <location>
        <begin position="23"/>
        <end position="242"/>
    </location>
</feature>
<gene>
    <name evidence="10" type="ORF">MOP44_20040</name>
</gene>
<dbReference type="Pfam" id="PF02687">
    <property type="entry name" value="FtsX"/>
    <property type="match status" value="2"/>
</dbReference>
<dbReference type="GO" id="GO:0022857">
    <property type="term" value="F:transmembrane transporter activity"/>
    <property type="evidence" value="ECO:0007669"/>
    <property type="project" value="TreeGrafter"/>
</dbReference>
<dbReference type="InterPro" id="IPR003838">
    <property type="entry name" value="ABC3_permease_C"/>
</dbReference>
<keyword evidence="11" id="KW-1185">Reference proteome</keyword>
<evidence type="ECO:0000313" key="10">
    <source>
        <dbReference type="EMBL" id="UWZ82847.1"/>
    </source>
</evidence>
<evidence type="ECO:0000256" key="1">
    <source>
        <dbReference type="ARBA" id="ARBA00004651"/>
    </source>
</evidence>
<feature type="transmembrane region" description="Helical" evidence="7">
    <location>
        <begin position="21"/>
        <end position="44"/>
    </location>
</feature>
<feature type="transmembrane region" description="Helical" evidence="7">
    <location>
        <begin position="426"/>
        <end position="446"/>
    </location>
</feature>
<feature type="domain" description="ABC3 transporter permease C-terminal" evidence="8">
    <location>
        <begin position="285"/>
        <end position="402"/>
    </location>
</feature>
<dbReference type="EMBL" id="CP093313">
    <property type="protein sequence ID" value="UWZ82847.1"/>
    <property type="molecule type" value="Genomic_DNA"/>
</dbReference>
<feature type="domain" description="MacB-like periplasmic core" evidence="9">
    <location>
        <begin position="433"/>
        <end position="651"/>
    </location>
</feature>
<dbReference type="InterPro" id="IPR025857">
    <property type="entry name" value="MacB_PCD"/>
</dbReference>
<feature type="transmembrane region" description="Helical" evidence="7">
    <location>
        <begin position="738"/>
        <end position="759"/>
    </location>
</feature>
<dbReference type="InterPro" id="IPR050250">
    <property type="entry name" value="Macrolide_Exporter_MacB"/>
</dbReference>
<feature type="transmembrane region" description="Helical" evidence="7">
    <location>
        <begin position="336"/>
        <end position="358"/>
    </location>
</feature>
<feature type="transmembrane region" description="Helical" evidence="7">
    <location>
        <begin position="684"/>
        <end position="709"/>
    </location>
</feature>
<evidence type="ECO:0000256" key="3">
    <source>
        <dbReference type="ARBA" id="ARBA00022692"/>
    </source>
</evidence>
<evidence type="ECO:0000313" key="11">
    <source>
        <dbReference type="Proteomes" id="UP001059380"/>
    </source>
</evidence>
<evidence type="ECO:0000256" key="7">
    <source>
        <dbReference type="SAM" id="Phobius"/>
    </source>
</evidence>
<feature type="transmembrane region" description="Helical" evidence="7">
    <location>
        <begin position="378"/>
        <end position="398"/>
    </location>
</feature>
<proteinExistence type="inferred from homology"/>
<comment type="similarity">
    <text evidence="6">Belongs to the ABC-4 integral membrane protein family.</text>
</comment>
<feature type="domain" description="ABC3 transporter permease C-terminal" evidence="8">
    <location>
        <begin position="688"/>
        <end position="801"/>
    </location>
</feature>
<protein>
    <submittedName>
        <fullName evidence="10">ABC transporter permease</fullName>
    </submittedName>
</protein>
<feature type="transmembrane region" description="Helical" evidence="7">
    <location>
        <begin position="771"/>
        <end position="791"/>
    </location>
</feature>